<evidence type="ECO:0000256" key="1">
    <source>
        <dbReference type="SAM" id="MobiDB-lite"/>
    </source>
</evidence>
<organism evidence="2 3">
    <name type="scientific">Eragrostis curvula</name>
    <name type="common">weeping love grass</name>
    <dbReference type="NCBI Taxonomy" id="38414"/>
    <lineage>
        <taxon>Eukaryota</taxon>
        <taxon>Viridiplantae</taxon>
        <taxon>Streptophyta</taxon>
        <taxon>Embryophyta</taxon>
        <taxon>Tracheophyta</taxon>
        <taxon>Spermatophyta</taxon>
        <taxon>Magnoliopsida</taxon>
        <taxon>Liliopsida</taxon>
        <taxon>Poales</taxon>
        <taxon>Poaceae</taxon>
        <taxon>PACMAD clade</taxon>
        <taxon>Chloridoideae</taxon>
        <taxon>Eragrostideae</taxon>
        <taxon>Eragrostidinae</taxon>
        <taxon>Eragrostis</taxon>
    </lineage>
</organism>
<feature type="compositionally biased region" description="Basic and acidic residues" evidence="1">
    <location>
        <begin position="36"/>
        <end position="45"/>
    </location>
</feature>
<proteinExistence type="predicted"/>
<feature type="compositionally biased region" description="Basic residues" evidence="1">
    <location>
        <begin position="26"/>
        <end position="35"/>
    </location>
</feature>
<feature type="compositionally biased region" description="Polar residues" evidence="1">
    <location>
        <begin position="221"/>
        <end position="239"/>
    </location>
</feature>
<keyword evidence="3" id="KW-1185">Reference proteome</keyword>
<evidence type="ECO:0000313" key="2">
    <source>
        <dbReference type="EMBL" id="TVU07032.1"/>
    </source>
</evidence>
<evidence type="ECO:0000313" key="3">
    <source>
        <dbReference type="Proteomes" id="UP000324897"/>
    </source>
</evidence>
<feature type="compositionally biased region" description="Basic and acidic residues" evidence="1">
    <location>
        <begin position="209"/>
        <end position="219"/>
    </location>
</feature>
<feature type="compositionally biased region" description="Basic and acidic residues" evidence="1">
    <location>
        <begin position="90"/>
        <end position="106"/>
    </location>
</feature>
<feature type="compositionally biased region" description="Basic residues" evidence="1">
    <location>
        <begin position="194"/>
        <end position="208"/>
    </location>
</feature>
<dbReference type="Proteomes" id="UP000324897">
    <property type="component" value="Unassembled WGS sequence"/>
</dbReference>
<feature type="compositionally biased region" description="Basic and acidic residues" evidence="1">
    <location>
        <begin position="240"/>
        <end position="251"/>
    </location>
</feature>
<feature type="compositionally biased region" description="Basic and acidic residues" evidence="1">
    <location>
        <begin position="360"/>
        <end position="385"/>
    </location>
</feature>
<protein>
    <submittedName>
        <fullName evidence="2">Uncharacterized protein</fullName>
    </submittedName>
</protein>
<gene>
    <name evidence="2" type="ORF">EJB05_47071</name>
</gene>
<feature type="compositionally biased region" description="Polar residues" evidence="1">
    <location>
        <begin position="162"/>
        <end position="185"/>
    </location>
</feature>
<reference evidence="2 3" key="1">
    <citation type="journal article" date="2019" name="Sci. Rep.">
        <title>A high-quality genome of Eragrostis curvula grass provides insights into Poaceae evolution and supports new strategies to enhance forage quality.</title>
        <authorList>
            <person name="Carballo J."/>
            <person name="Santos B.A.C.M."/>
            <person name="Zappacosta D."/>
            <person name="Garbus I."/>
            <person name="Selva J.P."/>
            <person name="Gallo C.A."/>
            <person name="Diaz A."/>
            <person name="Albertini E."/>
            <person name="Caccamo M."/>
            <person name="Echenique V."/>
        </authorList>
    </citation>
    <scope>NUCLEOTIDE SEQUENCE [LARGE SCALE GENOMIC DNA]</scope>
    <source>
        <strain evidence="3">cv. Victoria</strain>
        <tissue evidence="2">Leaf</tissue>
    </source>
</reference>
<comment type="caution">
    <text evidence="2">The sequence shown here is derived from an EMBL/GenBank/DDBJ whole genome shotgun (WGS) entry which is preliminary data.</text>
</comment>
<feature type="non-terminal residue" evidence="2">
    <location>
        <position position="1"/>
    </location>
</feature>
<feature type="compositionally biased region" description="Polar residues" evidence="1">
    <location>
        <begin position="119"/>
        <end position="136"/>
    </location>
</feature>
<dbReference type="Gramene" id="TVU07032">
    <property type="protein sequence ID" value="TVU07032"/>
    <property type="gene ID" value="EJB05_47071"/>
</dbReference>
<accession>A0A5J9T6R6</accession>
<dbReference type="AlphaFoldDB" id="A0A5J9T6R6"/>
<feature type="region of interest" description="Disordered" evidence="1">
    <location>
        <begin position="360"/>
        <end position="387"/>
    </location>
</feature>
<name>A0A5J9T6R6_9POAL</name>
<dbReference type="EMBL" id="RWGY01000045">
    <property type="protein sequence ID" value="TVU07032.1"/>
    <property type="molecule type" value="Genomic_DNA"/>
</dbReference>
<sequence>MVWSPSSYEGDECSGQGDLDDDVRKQQNKARQKRYRDREREKAPDNNDPLLTKRRSDSVQRNKRWRERQSAGYNHPIASNRVGCNQNQRPNDDVLAFKESPTDSRSRGPQWTPGRSPLSVVTNRLTPTSTSVNLSDVRSRAMGLTKSGGKENRSVSDDLIVNTKNQDVSGGASSAEHNQSVVNDRQTSEEMRKVKNRIRQREYRKRKREEREKATEGNLKDSVSTPQRQTVDTQGSGVTEQDRAPASEERLTLNGRPVATNHSDAGAFSSHLGENIDDDSDDSWLHRNNDWRPDSSPIMGNFDDGAHKATECVTPEQLKRFKKAMYMKDYRKKLKEEAEARAAAARHDASNEIRRAERAAKTGDDDFGHHGNWEPDETDSTHFGEEDLDAADLGVQYDLPIEDQDEEARLYGLRGMYIR</sequence>
<feature type="region of interest" description="Disordered" evidence="1">
    <location>
        <begin position="1"/>
        <end position="267"/>
    </location>
</feature>